<keyword evidence="2" id="KW-0472">Membrane</keyword>
<evidence type="ECO:0000256" key="2">
    <source>
        <dbReference type="SAM" id="Phobius"/>
    </source>
</evidence>
<evidence type="ECO:0000256" key="1">
    <source>
        <dbReference type="SAM" id="Coils"/>
    </source>
</evidence>
<organism evidence="3 4">
    <name type="scientific">Nonomuraea longicatena</name>
    <dbReference type="NCBI Taxonomy" id="83682"/>
    <lineage>
        <taxon>Bacteria</taxon>
        <taxon>Bacillati</taxon>
        <taxon>Actinomycetota</taxon>
        <taxon>Actinomycetes</taxon>
        <taxon>Streptosporangiales</taxon>
        <taxon>Streptosporangiaceae</taxon>
        <taxon>Nonomuraea</taxon>
    </lineage>
</organism>
<feature type="coiled-coil region" evidence="1">
    <location>
        <begin position="20"/>
        <end position="47"/>
    </location>
</feature>
<keyword evidence="1" id="KW-0175">Coiled coil</keyword>
<dbReference type="EMBL" id="BAAAHQ010000094">
    <property type="protein sequence ID" value="GAA0955328.1"/>
    <property type="molecule type" value="Genomic_DNA"/>
</dbReference>
<feature type="transmembrane region" description="Helical" evidence="2">
    <location>
        <begin position="61"/>
        <end position="81"/>
    </location>
</feature>
<dbReference type="Proteomes" id="UP001501578">
    <property type="component" value="Unassembled WGS sequence"/>
</dbReference>
<gene>
    <name evidence="3" type="ORF">GCM10009560_79180</name>
</gene>
<comment type="caution">
    <text evidence="3">The sequence shown here is derived from an EMBL/GenBank/DDBJ whole genome shotgun (WGS) entry which is preliminary data.</text>
</comment>
<keyword evidence="2" id="KW-1133">Transmembrane helix</keyword>
<proteinExistence type="predicted"/>
<evidence type="ECO:0000313" key="3">
    <source>
        <dbReference type="EMBL" id="GAA0955328.1"/>
    </source>
</evidence>
<protein>
    <submittedName>
        <fullName evidence="3">Uncharacterized protein</fullName>
    </submittedName>
</protein>
<sequence>MGGAVKEVALPDELGFTVTLRQIYEEMRDLTAEVRTLTSELKESRKTDEDHERRLRVVERWMWGLPVSIIAAVAAVIKAFMP</sequence>
<name>A0ABP4BVJ3_9ACTN</name>
<reference evidence="4" key="1">
    <citation type="journal article" date="2019" name="Int. J. Syst. Evol. Microbiol.">
        <title>The Global Catalogue of Microorganisms (GCM) 10K type strain sequencing project: providing services to taxonomists for standard genome sequencing and annotation.</title>
        <authorList>
            <consortium name="The Broad Institute Genomics Platform"/>
            <consortium name="The Broad Institute Genome Sequencing Center for Infectious Disease"/>
            <person name="Wu L."/>
            <person name="Ma J."/>
        </authorList>
    </citation>
    <scope>NUCLEOTIDE SEQUENCE [LARGE SCALE GENOMIC DNA]</scope>
    <source>
        <strain evidence="4">JCM 11136</strain>
    </source>
</reference>
<keyword evidence="4" id="KW-1185">Reference proteome</keyword>
<keyword evidence="2" id="KW-0812">Transmembrane</keyword>
<evidence type="ECO:0000313" key="4">
    <source>
        <dbReference type="Proteomes" id="UP001501578"/>
    </source>
</evidence>
<accession>A0ABP4BVJ3</accession>